<dbReference type="CDD" id="cd06782">
    <property type="entry name" value="cpPDZ_CPP-like"/>
    <property type="match status" value="1"/>
</dbReference>
<dbReference type="Proteomes" id="UP000034192">
    <property type="component" value="Unassembled WGS sequence"/>
</dbReference>
<dbReference type="AlphaFoldDB" id="A0A0G1IKA9"/>
<keyword evidence="2" id="KW-0645">Protease</keyword>
<dbReference type="Gene3D" id="2.30.42.10">
    <property type="match status" value="1"/>
</dbReference>
<keyword evidence="2" id="KW-0378">Hydrolase</keyword>
<comment type="caution">
    <text evidence="2">The sequence shown here is derived from an EMBL/GenBank/DDBJ whole genome shotgun (WGS) entry which is preliminary data.</text>
</comment>
<feature type="non-terminal residue" evidence="2">
    <location>
        <position position="193"/>
    </location>
</feature>
<dbReference type="PANTHER" id="PTHR32060">
    <property type="entry name" value="TAIL-SPECIFIC PROTEASE"/>
    <property type="match status" value="1"/>
</dbReference>
<reference evidence="2 3" key="1">
    <citation type="journal article" date="2015" name="Nature">
        <title>rRNA introns, odd ribosomes, and small enigmatic genomes across a large radiation of phyla.</title>
        <authorList>
            <person name="Brown C.T."/>
            <person name="Hug L.A."/>
            <person name="Thomas B.C."/>
            <person name="Sharon I."/>
            <person name="Castelle C.J."/>
            <person name="Singh A."/>
            <person name="Wilkins M.J."/>
            <person name="Williams K.H."/>
            <person name="Banfield J.F."/>
        </authorList>
    </citation>
    <scope>NUCLEOTIDE SEQUENCE [LARGE SCALE GENOMIC DNA]</scope>
</reference>
<dbReference type="SUPFAM" id="SSF50156">
    <property type="entry name" value="PDZ domain-like"/>
    <property type="match status" value="1"/>
</dbReference>
<dbReference type="GO" id="GO:0004175">
    <property type="term" value="F:endopeptidase activity"/>
    <property type="evidence" value="ECO:0007669"/>
    <property type="project" value="TreeGrafter"/>
</dbReference>
<name>A0A0G1IKA9_9BACT</name>
<dbReference type="GO" id="GO:0006508">
    <property type="term" value="P:proteolysis"/>
    <property type="evidence" value="ECO:0007669"/>
    <property type="project" value="UniProtKB-KW"/>
</dbReference>
<dbReference type="Pfam" id="PF17820">
    <property type="entry name" value="PDZ_6"/>
    <property type="match status" value="1"/>
</dbReference>
<gene>
    <name evidence="2" type="ORF">UW21_C0028G0001</name>
</gene>
<dbReference type="InterPro" id="IPR001478">
    <property type="entry name" value="PDZ"/>
</dbReference>
<dbReference type="EMBL" id="LCHL01000028">
    <property type="protein sequence ID" value="KKT32272.1"/>
    <property type="molecule type" value="Genomic_DNA"/>
</dbReference>
<sequence length="193" mass="21010">MSLSTLRKLTLGLVVIFFTFTLGYLTGARIIEINKNRPIKVNITRETPANRQAVDFSLFWRVWDMLEANYFDKEKLVAADMVYGAISGMVQAVGDPYTAFLPPSENKVVQEDLQGNFDGIGIQIGFRGTQLAVISPLPGTPAEKAGVKAGDYIIGIKDEAKDLDRGTVGISLPEAVQAIRGPVGSRVALILLR</sequence>
<evidence type="ECO:0000313" key="3">
    <source>
        <dbReference type="Proteomes" id="UP000034192"/>
    </source>
</evidence>
<dbReference type="GO" id="GO:0007165">
    <property type="term" value="P:signal transduction"/>
    <property type="evidence" value="ECO:0007669"/>
    <property type="project" value="TreeGrafter"/>
</dbReference>
<evidence type="ECO:0000313" key="2">
    <source>
        <dbReference type="EMBL" id="KKT32272.1"/>
    </source>
</evidence>
<dbReference type="InterPro" id="IPR036034">
    <property type="entry name" value="PDZ_sf"/>
</dbReference>
<accession>A0A0G1IKA9</accession>
<dbReference type="PROSITE" id="PS50106">
    <property type="entry name" value="PDZ"/>
    <property type="match status" value="1"/>
</dbReference>
<protein>
    <submittedName>
        <fullName evidence="2">Carboxyl-terminal protease</fullName>
    </submittedName>
</protein>
<dbReference type="Gene3D" id="3.30.750.44">
    <property type="match status" value="1"/>
</dbReference>
<dbReference type="InterPro" id="IPR041489">
    <property type="entry name" value="PDZ_6"/>
</dbReference>
<dbReference type="PANTHER" id="PTHR32060:SF30">
    <property type="entry name" value="CARBOXY-TERMINAL PROCESSING PROTEASE CTPA"/>
    <property type="match status" value="1"/>
</dbReference>
<organism evidence="2 3">
    <name type="scientific">Candidatus Woesebacteria bacterium GW2011_GWB1_44_11b</name>
    <dbReference type="NCBI Taxonomy" id="1618580"/>
    <lineage>
        <taxon>Bacteria</taxon>
        <taxon>Candidatus Woeseibacteriota</taxon>
    </lineage>
</organism>
<feature type="domain" description="PDZ" evidence="1">
    <location>
        <begin position="106"/>
        <end position="180"/>
    </location>
</feature>
<proteinExistence type="predicted"/>
<dbReference type="GO" id="GO:0030288">
    <property type="term" value="C:outer membrane-bounded periplasmic space"/>
    <property type="evidence" value="ECO:0007669"/>
    <property type="project" value="TreeGrafter"/>
</dbReference>
<evidence type="ECO:0000259" key="1">
    <source>
        <dbReference type="PROSITE" id="PS50106"/>
    </source>
</evidence>
<dbReference type="SMART" id="SM00228">
    <property type="entry name" value="PDZ"/>
    <property type="match status" value="1"/>
</dbReference>